<accession>A0ABW5NA18</accession>
<keyword evidence="4" id="KW-1185">Reference proteome</keyword>
<name>A0ABW5NA18_9FLAO</name>
<evidence type="ECO:0000259" key="2">
    <source>
        <dbReference type="Pfam" id="PF14410"/>
    </source>
</evidence>
<reference evidence="4" key="1">
    <citation type="journal article" date="2019" name="Int. J. Syst. Evol. Microbiol.">
        <title>The Global Catalogue of Microorganisms (GCM) 10K type strain sequencing project: providing services to taxonomists for standard genome sequencing and annotation.</title>
        <authorList>
            <consortium name="The Broad Institute Genomics Platform"/>
            <consortium name="The Broad Institute Genome Sequencing Center for Infectious Disease"/>
            <person name="Wu L."/>
            <person name="Ma J."/>
        </authorList>
    </citation>
    <scope>NUCLEOTIDE SEQUENCE [LARGE SCALE GENOMIC DNA]</scope>
    <source>
        <strain evidence="4">KCTC 42423</strain>
    </source>
</reference>
<organism evidence="3 4">
    <name type="scientific">Aquimarina hainanensis</name>
    <dbReference type="NCBI Taxonomy" id="1578017"/>
    <lineage>
        <taxon>Bacteria</taxon>
        <taxon>Pseudomonadati</taxon>
        <taxon>Bacteroidota</taxon>
        <taxon>Flavobacteriia</taxon>
        <taxon>Flavobacteriales</taxon>
        <taxon>Flavobacteriaceae</taxon>
        <taxon>Aquimarina</taxon>
    </lineage>
</organism>
<dbReference type="RefSeq" id="WP_378253269.1">
    <property type="nucleotide sequence ID" value="NZ_JBHSJV010000001.1"/>
</dbReference>
<evidence type="ECO:0000313" key="4">
    <source>
        <dbReference type="Proteomes" id="UP001597459"/>
    </source>
</evidence>
<dbReference type="InterPro" id="IPR026835">
    <property type="entry name" value="YqcG_C"/>
</dbReference>
<dbReference type="EMBL" id="JBHULX010000013">
    <property type="protein sequence ID" value="MFD2591054.1"/>
    <property type="molecule type" value="Genomic_DNA"/>
</dbReference>
<gene>
    <name evidence="3" type="ORF">ACFSTE_09440</name>
</gene>
<evidence type="ECO:0000256" key="1">
    <source>
        <dbReference type="SAM" id="MobiDB-lite"/>
    </source>
</evidence>
<proteinExistence type="predicted"/>
<evidence type="ECO:0000313" key="3">
    <source>
        <dbReference type="EMBL" id="MFD2591054.1"/>
    </source>
</evidence>
<comment type="caution">
    <text evidence="3">The sequence shown here is derived from an EMBL/GenBank/DDBJ whole genome shotgun (WGS) entry which is preliminary data.</text>
</comment>
<feature type="region of interest" description="Disordered" evidence="1">
    <location>
        <begin position="31"/>
        <end position="51"/>
    </location>
</feature>
<sequence length="51" mass="6366">MAVCFYRRDWKLYKEGKLSWGEMKERYNDPNRYRPELPSTNRSHKLEEKDN</sequence>
<protein>
    <submittedName>
        <fullName evidence="3">GH-E family nuclease</fullName>
    </submittedName>
</protein>
<feature type="domain" description="Toxin YqcG C-terminal" evidence="2">
    <location>
        <begin position="6"/>
        <end position="47"/>
    </location>
</feature>
<dbReference type="Pfam" id="PF14410">
    <property type="entry name" value="GH-E"/>
    <property type="match status" value="1"/>
</dbReference>
<dbReference type="Proteomes" id="UP001597459">
    <property type="component" value="Unassembled WGS sequence"/>
</dbReference>